<dbReference type="CDD" id="cd17483">
    <property type="entry name" value="MFS_Atg22_like"/>
    <property type="match status" value="1"/>
</dbReference>
<feature type="transmembrane region" description="Helical" evidence="9">
    <location>
        <begin position="345"/>
        <end position="365"/>
    </location>
</feature>
<feature type="transmembrane region" description="Helical" evidence="9">
    <location>
        <begin position="281"/>
        <end position="306"/>
    </location>
</feature>
<evidence type="ECO:0000256" key="4">
    <source>
        <dbReference type="ARBA" id="ARBA00022554"/>
    </source>
</evidence>
<evidence type="ECO:0000256" key="8">
    <source>
        <dbReference type="ARBA" id="ARBA00023136"/>
    </source>
</evidence>
<evidence type="ECO:0000256" key="3">
    <source>
        <dbReference type="ARBA" id="ARBA00022448"/>
    </source>
</evidence>
<reference evidence="10" key="1">
    <citation type="journal article" date="2020" name="Fungal Divers.">
        <title>Resolving the Mortierellaceae phylogeny through synthesis of multi-gene phylogenetics and phylogenomics.</title>
        <authorList>
            <person name="Vandepol N."/>
            <person name="Liber J."/>
            <person name="Desiro A."/>
            <person name="Na H."/>
            <person name="Kennedy M."/>
            <person name="Barry K."/>
            <person name="Grigoriev I.V."/>
            <person name="Miller A.N."/>
            <person name="O'Donnell K."/>
            <person name="Stajich J.E."/>
            <person name="Bonito G."/>
        </authorList>
    </citation>
    <scope>NUCLEOTIDE SEQUENCE</scope>
    <source>
        <strain evidence="10">NRRL 2591</strain>
    </source>
</reference>
<protein>
    <recommendedName>
        <fullName evidence="9">Autophagy-related protein</fullName>
    </recommendedName>
</protein>
<feature type="transmembrane region" description="Helical" evidence="9">
    <location>
        <begin position="408"/>
        <end position="430"/>
    </location>
</feature>
<dbReference type="PANTHER" id="PTHR23519:SF1">
    <property type="entry name" value="AUTOPHAGY-RELATED PROTEIN 22"/>
    <property type="match status" value="1"/>
</dbReference>
<feature type="transmembrane region" description="Helical" evidence="9">
    <location>
        <begin position="149"/>
        <end position="174"/>
    </location>
</feature>
<accession>A0A9P6K7N6</accession>
<dbReference type="InterPro" id="IPR024671">
    <property type="entry name" value="Atg22-like"/>
</dbReference>
<keyword evidence="4 9" id="KW-0926">Vacuole</keyword>
<evidence type="ECO:0000256" key="5">
    <source>
        <dbReference type="ARBA" id="ARBA00022692"/>
    </source>
</evidence>
<feature type="transmembrane region" description="Helical" evidence="9">
    <location>
        <begin position="125"/>
        <end position="143"/>
    </location>
</feature>
<dbReference type="Pfam" id="PF11700">
    <property type="entry name" value="ATG22"/>
    <property type="match status" value="1"/>
</dbReference>
<keyword evidence="6 9" id="KW-0029">Amino-acid transport</keyword>
<name>A0A9P6K7N6_9FUNG</name>
<comment type="similarity">
    <text evidence="2 9">Belongs to the ATG22 family.</text>
</comment>
<keyword evidence="8 9" id="KW-0472">Membrane</keyword>
<keyword evidence="3 9" id="KW-0813">Transport</keyword>
<feature type="transmembrane region" description="Helical" evidence="9">
    <location>
        <begin position="93"/>
        <end position="113"/>
    </location>
</feature>
<dbReference type="InterPro" id="IPR050495">
    <property type="entry name" value="ATG22/LtaA_families"/>
</dbReference>
<dbReference type="SUPFAM" id="SSF103473">
    <property type="entry name" value="MFS general substrate transporter"/>
    <property type="match status" value="1"/>
</dbReference>
<dbReference type="GO" id="GO:0005774">
    <property type="term" value="C:vacuolar membrane"/>
    <property type="evidence" value="ECO:0007669"/>
    <property type="project" value="UniProtKB-SubCell"/>
</dbReference>
<dbReference type="InterPro" id="IPR044738">
    <property type="entry name" value="Atg22"/>
</dbReference>
<organism evidence="10 11">
    <name type="scientific">Mortierella hygrophila</name>
    <dbReference type="NCBI Taxonomy" id="979708"/>
    <lineage>
        <taxon>Eukaryota</taxon>
        <taxon>Fungi</taxon>
        <taxon>Fungi incertae sedis</taxon>
        <taxon>Mucoromycota</taxon>
        <taxon>Mortierellomycotina</taxon>
        <taxon>Mortierellomycetes</taxon>
        <taxon>Mortierellales</taxon>
        <taxon>Mortierellaceae</taxon>
        <taxon>Mortierella</taxon>
    </lineage>
</organism>
<dbReference type="Proteomes" id="UP000723463">
    <property type="component" value="Unassembled WGS sequence"/>
</dbReference>
<evidence type="ECO:0000313" key="11">
    <source>
        <dbReference type="Proteomes" id="UP000723463"/>
    </source>
</evidence>
<sequence>MSDACTREGQLTLSSYSTLPTSPRSPNHDSPRSQYCGYGWVSAVLLVPLLVQDLAAMNGVEAANLTERCDTTKEDYECVMHIFGNHYLDPGAISLYVSSFSAVISFVVSLSVAAIADHGAYRKRLLAAFAILGCMTSVSFFIIQSPSLFWMALVLSPLGWACYNASSVFTNAFLPIYVRVHPKVLEAQDRVEAHLTLQEMDEKNKDFFRANHRMSSNFYPCGTALTNPTGTNYAVLVKEQRKIEEQVSNDLSAWCAGAGIVGTVIVQGVCIGISVGMKESLLSLQIAIAFTGVWWLAWTMAVLPWLNARPGPPLPEGQNWIAYSWSKNFKTIKAMRQLSQITRFILAWFLLSDGINTVTALLYVITYQELKFTHTESLMMTIALSSVSFFGTYLFLMIRRFWKLSTKFMAMLTLGLYTALTAYFVIMPYFSTVYGLRQDWEVWVSVVYLGLIISTFFGVAKVMMAELCPEGEENEWFSLFQLADKGSSWIGPFATGAIQAVTGEFRPGFWFPFALFVVGGAILFTVDMNKGKDEAVRYTADQEAKRRLLASIPPITITTAGESPFLARSVLLDL</sequence>
<dbReference type="AlphaFoldDB" id="A0A9P6K7N6"/>
<feature type="transmembrane region" description="Helical" evidence="9">
    <location>
        <begin position="251"/>
        <end position="275"/>
    </location>
</feature>
<evidence type="ECO:0000313" key="10">
    <source>
        <dbReference type="EMBL" id="KAF9550848.1"/>
    </source>
</evidence>
<evidence type="ECO:0000256" key="7">
    <source>
        <dbReference type="ARBA" id="ARBA00022989"/>
    </source>
</evidence>
<feature type="transmembrane region" description="Helical" evidence="9">
    <location>
        <begin position="442"/>
        <end position="460"/>
    </location>
</feature>
<evidence type="ECO:0000256" key="6">
    <source>
        <dbReference type="ARBA" id="ARBA00022970"/>
    </source>
</evidence>
<keyword evidence="7 9" id="KW-1133">Transmembrane helix</keyword>
<evidence type="ECO:0000256" key="9">
    <source>
        <dbReference type="RuleBase" id="RU363073"/>
    </source>
</evidence>
<dbReference type="GO" id="GO:0012505">
    <property type="term" value="C:endomembrane system"/>
    <property type="evidence" value="ECO:0007669"/>
    <property type="project" value="UniProtKB-SubCell"/>
</dbReference>
<dbReference type="PANTHER" id="PTHR23519">
    <property type="entry name" value="AUTOPHAGY-RELATED PROTEIN 22"/>
    <property type="match status" value="1"/>
</dbReference>
<dbReference type="EMBL" id="JAAAXW010000008">
    <property type="protein sequence ID" value="KAF9550848.1"/>
    <property type="molecule type" value="Genomic_DNA"/>
</dbReference>
<dbReference type="GO" id="GO:0006914">
    <property type="term" value="P:autophagy"/>
    <property type="evidence" value="ECO:0007669"/>
    <property type="project" value="UniProtKB-KW"/>
</dbReference>
<dbReference type="GO" id="GO:0032974">
    <property type="term" value="P:amino acid transmembrane export from vacuole"/>
    <property type="evidence" value="ECO:0007669"/>
    <property type="project" value="InterPro"/>
</dbReference>
<dbReference type="Gene3D" id="1.20.1250.20">
    <property type="entry name" value="MFS general substrate transporter like domains"/>
    <property type="match status" value="1"/>
</dbReference>
<evidence type="ECO:0000256" key="2">
    <source>
        <dbReference type="ARBA" id="ARBA00006978"/>
    </source>
</evidence>
<feature type="transmembrane region" description="Helical" evidence="9">
    <location>
        <begin position="35"/>
        <end position="51"/>
    </location>
</feature>
<gene>
    <name evidence="10" type="primary">ATG22_8</name>
    <name evidence="10" type="ORF">EC957_011395</name>
</gene>
<feature type="transmembrane region" description="Helical" evidence="9">
    <location>
        <begin position="377"/>
        <end position="396"/>
    </location>
</feature>
<proteinExistence type="inferred from homology"/>
<comment type="caution">
    <text evidence="10">The sequence shown here is derived from an EMBL/GenBank/DDBJ whole genome shotgun (WGS) entry which is preliminary data.</text>
</comment>
<keyword evidence="11" id="KW-1185">Reference proteome</keyword>
<comment type="subcellular location">
    <subcellularLocation>
        <location evidence="1">Endomembrane system</location>
        <topology evidence="1">Multi-pass membrane protein</topology>
    </subcellularLocation>
    <subcellularLocation>
        <location evidence="9">Vacuole membrane</location>
        <topology evidence="9">Multi-pass membrane protein</topology>
    </subcellularLocation>
</comment>
<keyword evidence="5 9" id="KW-0812">Transmembrane</keyword>
<keyword evidence="9" id="KW-0072">Autophagy</keyword>
<dbReference type="InterPro" id="IPR036259">
    <property type="entry name" value="MFS_trans_sf"/>
</dbReference>
<feature type="transmembrane region" description="Helical" evidence="9">
    <location>
        <begin position="509"/>
        <end position="526"/>
    </location>
</feature>
<comment type="function">
    <text evidence="9">Vacuolar effluxer which mediate the efflux of amino acids resulting from autophagic degradation. The release of autophagic amino acids allows the maintenance of protein synthesis and viability during nitrogen starvation.</text>
</comment>
<evidence type="ECO:0000256" key="1">
    <source>
        <dbReference type="ARBA" id="ARBA00004127"/>
    </source>
</evidence>